<evidence type="ECO:0000313" key="7">
    <source>
        <dbReference type="EMBL" id="EKE70177.1"/>
    </source>
</evidence>
<dbReference type="RefSeq" id="WP_008945773.1">
    <property type="nucleotide sequence ID" value="NZ_AMRL01000027.1"/>
</dbReference>
<dbReference type="GO" id="GO:0035556">
    <property type="term" value="P:intracellular signal transduction"/>
    <property type="evidence" value="ECO:0007669"/>
    <property type="project" value="InterPro"/>
</dbReference>
<dbReference type="GO" id="GO:0005886">
    <property type="term" value="C:plasma membrane"/>
    <property type="evidence" value="ECO:0007669"/>
    <property type="project" value="UniProtKB-SubCell"/>
</dbReference>
<dbReference type="AlphaFoldDB" id="K2J5Q2"/>
<dbReference type="eggNOG" id="COG0633">
    <property type="taxonomic scope" value="Bacteria"/>
</dbReference>
<feature type="transmembrane region" description="Helical" evidence="4">
    <location>
        <begin position="97"/>
        <end position="116"/>
    </location>
</feature>
<name>K2J5Q2_9PROT</name>
<dbReference type="CDD" id="cd07302">
    <property type="entry name" value="CHD"/>
    <property type="match status" value="1"/>
</dbReference>
<dbReference type="InterPro" id="IPR001041">
    <property type="entry name" value="2Fe-2S_ferredoxin-type"/>
</dbReference>
<dbReference type="PATRIC" id="fig|1207063.3.peg.3197"/>
<dbReference type="STRING" id="1207063.P24_15851"/>
<dbReference type="Gene3D" id="3.30.70.1230">
    <property type="entry name" value="Nucleotide cyclase"/>
    <property type="match status" value="1"/>
</dbReference>
<dbReference type="InterPro" id="IPR034804">
    <property type="entry name" value="SQR/QFR_C/D"/>
</dbReference>
<evidence type="ECO:0000256" key="1">
    <source>
        <dbReference type="ARBA" id="ARBA00004651"/>
    </source>
</evidence>
<evidence type="ECO:0000256" key="2">
    <source>
        <dbReference type="ARBA" id="ARBA00022475"/>
    </source>
</evidence>
<dbReference type="InterPro" id="IPR012675">
    <property type="entry name" value="Beta-grasp_dom_sf"/>
</dbReference>
<keyword evidence="4" id="KW-1133">Transmembrane helix</keyword>
<keyword evidence="8" id="KW-1185">Reference proteome</keyword>
<dbReference type="EMBL" id="AMRL01000027">
    <property type="protein sequence ID" value="EKE70177.1"/>
    <property type="molecule type" value="Genomic_DNA"/>
</dbReference>
<dbReference type="Proteomes" id="UP000006746">
    <property type="component" value="Unassembled WGS sequence"/>
</dbReference>
<evidence type="ECO:0000259" key="5">
    <source>
        <dbReference type="PROSITE" id="PS50125"/>
    </source>
</evidence>
<comment type="subcellular location">
    <subcellularLocation>
        <location evidence="1">Cell membrane</location>
        <topology evidence="1">Multi-pass membrane protein</topology>
    </subcellularLocation>
</comment>
<sequence>MAAAEATKKAIDGAALVRRIRLGSGLVLAFFVITHFLNHSLGLISLEAMEQGRLYFMAFWRAKTAMYVLYGALLTHLALGLWSLYKRRPILRVPPWELAQMALGLSIPPILVGHVFDTHFGFTLAGVDDTYAYVLLLLWVERPYGAVLQIALLLTAWLHACIGLHYWLRIRPWYPRAVPALYTIALLLPVLALLGFVQGGLQVIALAETPMWLESYKQTIDYPDAAGWARIRNAAETGQQLFLGGIALALLGRGARRLAGLRRKGASVRYPDGGVCHIAPGTTILEASRIAGRPHASVCGGRGRCSTCRVRIDAGEECLPPPAPEEARVLRRIAAPPKVRLACQAKPAGDVQVTPLLPAAASARDALRAGRESGGREQQVAILFADLRGYTKLSEDRLPFDTVFLLNRYFAETGQAITSAGGRIDKFIGDGVMALFGAEDGADPALACRQALAAARAIGEGLDRLNQALSHELKEPLRLAMGLHVGPAIVGVMGYGPAMALTAIGDAVNTASRLESIAKERDAQLAVSQALVALAVMEAGAGLEAHPLEDVAIRGKREPMPVRLVARAADLPR</sequence>
<dbReference type="GO" id="GO:0004016">
    <property type="term" value="F:adenylate cyclase activity"/>
    <property type="evidence" value="ECO:0007669"/>
    <property type="project" value="UniProtKB-ARBA"/>
</dbReference>
<dbReference type="Pfam" id="PF00111">
    <property type="entry name" value="Fer2"/>
    <property type="match status" value="1"/>
</dbReference>
<dbReference type="PANTHER" id="PTHR43081:SF17">
    <property type="entry name" value="BLL5647 PROTEIN"/>
    <property type="match status" value="1"/>
</dbReference>
<dbReference type="GO" id="GO:0051536">
    <property type="term" value="F:iron-sulfur cluster binding"/>
    <property type="evidence" value="ECO:0007669"/>
    <property type="project" value="InterPro"/>
</dbReference>
<dbReference type="CDD" id="cd00207">
    <property type="entry name" value="fer2"/>
    <property type="match status" value="1"/>
</dbReference>
<evidence type="ECO:0000313" key="8">
    <source>
        <dbReference type="Proteomes" id="UP000006746"/>
    </source>
</evidence>
<keyword evidence="4" id="KW-0812">Transmembrane</keyword>
<dbReference type="Gene3D" id="3.10.20.30">
    <property type="match status" value="1"/>
</dbReference>
<organism evidence="7 8">
    <name type="scientific">Oceanibaculum indicum P24</name>
    <dbReference type="NCBI Taxonomy" id="1207063"/>
    <lineage>
        <taxon>Bacteria</taxon>
        <taxon>Pseudomonadati</taxon>
        <taxon>Pseudomonadota</taxon>
        <taxon>Alphaproteobacteria</taxon>
        <taxon>Rhodospirillales</taxon>
        <taxon>Oceanibaculaceae</taxon>
        <taxon>Oceanibaculum</taxon>
    </lineage>
</organism>
<feature type="domain" description="Guanylate cyclase" evidence="5">
    <location>
        <begin position="381"/>
        <end position="515"/>
    </location>
</feature>
<dbReference type="InterPro" id="IPR036010">
    <property type="entry name" value="2Fe-2S_ferredoxin-like_sf"/>
</dbReference>
<dbReference type="SMART" id="SM00044">
    <property type="entry name" value="CYCc"/>
    <property type="match status" value="1"/>
</dbReference>
<dbReference type="InterPro" id="IPR001054">
    <property type="entry name" value="A/G_cyclase"/>
</dbReference>
<proteinExistence type="predicted"/>
<dbReference type="eggNOG" id="COG2114">
    <property type="taxonomic scope" value="Bacteria"/>
</dbReference>
<reference evidence="7 8" key="1">
    <citation type="journal article" date="2012" name="J. Bacteriol.">
        <title>Genome Sequence of Oceanibaculum indicum Type Strain P24.</title>
        <authorList>
            <person name="Lai Q."/>
            <person name="Shao Z."/>
        </authorList>
    </citation>
    <scope>NUCLEOTIDE SEQUENCE [LARGE SCALE GENOMIC DNA]</scope>
    <source>
        <strain evidence="7 8">P24</strain>
    </source>
</reference>
<dbReference type="PANTHER" id="PTHR43081">
    <property type="entry name" value="ADENYLATE CYCLASE, TERMINAL-DIFFERENTIATION SPECIFIC-RELATED"/>
    <property type="match status" value="1"/>
</dbReference>
<keyword evidence="2" id="KW-1003">Cell membrane</keyword>
<dbReference type="SUPFAM" id="SSF55073">
    <property type="entry name" value="Nucleotide cyclase"/>
    <property type="match status" value="1"/>
</dbReference>
<dbReference type="PROSITE" id="PS51085">
    <property type="entry name" value="2FE2S_FER_2"/>
    <property type="match status" value="1"/>
</dbReference>
<feature type="transmembrane region" description="Helical" evidence="4">
    <location>
        <begin position="147"/>
        <end position="168"/>
    </location>
</feature>
<evidence type="ECO:0000256" key="3">
    <source>
        <dbReference type="ARBA" id="ARBA00023136"/>
    </source>
</evidence>
<dbReference type="PROSITE" id="PS50125">
    <property type="entry name" value="GUANYLATE_CYCLASE_2"/>
    <property type="match status" value="1"/>
</dbReference>
<evidence type="ECO:0000259" key="6">
    <source>
        <dbReference type="PROSITE" id="PS51085"/>
    </source>
</evidence>
<accession>K2J5Q2</accession>
<keyword evidence="3 4" id="KW-0472">Membrane</keyword>
<evidence type="ECO:0000256" key="4">
    <source>
        <dbReference type="SAM" id="Phobius"/>
    </source>
</evidence>
<feature type="transmembrane region" description="Helical" evidence="4">
    <location>
        <begin position="26"/>
        <end position="46"/>
    </location>
</feature>
<dbReference type="Pfam" id="PF00211">
    <property type="entry name" value="Guanylate_cyc"/>
    <property type="match status" value="1"/>
</dbReference>
<feature type="transmembrane region" description="Helical" evidence="4">
    <location>
        <begin position="180"/>
        <end position="207"/>
    </location>
</feature>
<feature type="transmembrane region" description="Helical" evidence="4">
    <location>
        <begin position="66"/>
        <end position="85"/>
    </location>
</feature>
<dbReference type="SUPFAM" id="SSF81343">
    <property type="entry name" value="Fumarate reductase respiratory complex transmembrane subunits"/>
    <property type="match status" value="1"/>
</dbReference>
<dbReference type="InterPro" id="IPR050697">
    <property type="entry name" value="Adenylyl/Guanylyl_Cyclase_3/4"/>
</dbReference>
<gene>
    <name evidence="7" type="ORF">P24_15851</name>
</gene>
<comment type="caution">
    <text evidence="7">The sequence shown here is derived from an EMBL/GenBank/DDBJ whole genome shotgun (WGS) entry which is preliminary data.</text>
</comment>
<protein>
    <submittedName>
        <fullName evidence="7">Adenylate/guanylate cyclase</fullName>
    </submittedName>
</protein>
<dbReference type="GO" id="GO:0006171">
    <property type="term" value="P:cAMP biosynthetic process"/>
    <property type="evidence" value="ECO:0007669"/>
    <property type="project" value="TreeGrafter"/>
</dbReference>
<dbReference type="SUPFAM" id="SSF54292">
    <property type="entry name" value="2Fe-2S ferredoxin-like"/>
    <property type="match status" value="1"/>
</dbReference>
<feature type="domain" description="2Fe-2S ferredoxin-type" evidence="6">
    <location>
        <begin position="266"/>
        <end position="359"/>
    </location>
</feature>
<dbReference type="InterPro" id="IPR029787">
    <property type="entry name" value="Nucleotide_cyclase"/>
</dbReference>